<organism evidence="2 4">
    <name type="scientific">Serratia marcescens</name>
    <dbReference type="NCBI Taxonomy" id="615"/>
    <lineage>
        <taxon>Bacteria</taxon>
        <taxon>Pseudomonadati</taxon>
        <taxon>Pseudomonadota</taxon>
        <taxon>Gammaproteobacteria</taxon>
        <taxon>Enterobacterales</taxon>
        <taxon>Yersiniaceae</taxon>
        <taxon>Serratia</taxon>
    </lineage>
</organism>
<keyword evidence="5" id="KW-1185">Reference proteome</keyword>
<dbReference type="EMBL" id="CP029449">
    <property type="protein sequence ID" value="AWL71298.1"/>
    <property type="molecule type" value="Genomic_DNA"/>
</dbReference>
<reference evidence="3" key="4">
    <citation type="submission" date="2018-06" db="EMBL/GenBank/DDBJ databases">
        <authorList>
            <person name="Martins R.C."/>
            <person name="Perdigao-Neto L.V."/>
            <person name="Costa S.F."/>
            <person name="Levin A.S.S."/>
        </authorList>
    </citation>
    <scope>NUCLEOTIDE SEQUENCE</scope>
    <source>
        <strain evidence="3">1283</strain>
    </source>
</reference>
<evidence type="ECO:0000256" key="1">
    <source>
        <dbReference type="SAM" id="Phobius"/>
    </source>
</evidence>
<proteinExistence type="predicted"/>
<name>A0AB33G3N9_SERMA</name>
<accession>A0AB33G3N9</accession>
<dbReference type="AlphaFoldDB" id="A0AB33G3N9"/>
<keyword evidence="1" id="KW-0812">Transmembrane</keyword>
<dbReference type="Proteomes" id="UP000245399">
    <property type="component" value="Chromosome"/>
</dbReference>
<evidence type="ECO:0000313" key="2">
    <source>
        <dbReference type="EMBL" id="AWL71298.1"/>
    </source>
</evidence>
<evidence type="ECO:0000313" key="4">
    <source>
        <dbReference type="Proteomes" id="UP000245399"/>
    </source>
</evidence>
<dbReference type="EMBL" id="QJQB01000669">
    <property type="protein sequence ID" value="PYA53712.1"/>
    <property type="molecule type" value="Genomic_DNA"/>
</dbReference>
<protein>
    <submittedName>
        <fullName evidence="2">Uncharacterized protein</fullName>
    </submittedName>
</protein>
<reference evidence="5" key="2">
    <citation type="submission" date="2018-06" db="EMBL/GenBank/DDBJ databases">
        <title>Serratia marcescens genome sequencing and assembly.</title>
        <authorList>
            <person name="Martins R.C."/>
            <person name="Perdigao-Neto L.V."/>
            <person name="Costa S.F."/>
            <person name="Levin A.S.S."/>
        </authorList>
    </citation>
    <scope>NUCLEOTIDE SEQUENCE [LARGE SCALE GENOMIC DNA]</scope>
    <source>
        <strain evidence="5">1283</strain>
    </source>
</reference>
<feature type="transmembrane region" description="Helical" evidence="1">
    <location>
        <begin position="22"/>
        <end position="42"/>
    </location>
</feature>
<reference evidence="2 4" key="1">
    <citation type="submission" date="2018-05" db="EMBL/GenBank/DDBJ databases">
        <title>Klebsiella quasipneumonaiae provides a window into carbapenemase gene transfer, plasmid rearrangements and nosocomial acquisition from the hospital environment.</title>
        <authorList>
            <person name="Mathers A.J."/>
            <person name="Vegesana K."/>
            <person name="Stoesser N."/>
            <person name="Crook D."/>
            <person name="Vaughan A."/>
            <person name="Barry K."/>
            <person name="Parikh H."/>
            <person name="Sebra R."/>
            <person name="Kotay S."/>
            <person name="Walker A.S."/>
            <person name="Sheppard A.E."/>
        </authorList>
    </citation>
    <scope>NUCLEOTIDE SEQUENCE [LARGE SCALE GENOMIC DNA]</scope>
    <source>
        <strain evidence="2 4">CAV1761</strain>
    </source>
</reference>
<keyword evidence="1" id="KW-0472">Membrane</keyword>
<gene>
    <name evidence="2" type="ORF">DKC05_28490</name>
    <name evidence="3" type="ORF">DMW51_29425</name>
</gene>
<evidence type="ECO:0000313" key="5">
    <source>
        <dbReference type="Proteomes" id="UP000247823"/>
    </source>
</evidence>
<evidence type="ECO:0000313" key="3">
    <source>
        <dbReference type="EMBL" id="PYA53712.1"/>
    </source>
</evidence>
<keyword evidence="1" id="KW-1133">Transmembrane helix</keyword>
<dbReference type="Proteomes" id="UP000247823">
    <property type="component" value="Unassembled WGS sequence"/>
</dbReference>
<reference evidence="3 5" key="3">
    <citation type="submission" date="2018-06" db="EMBL/GenBank/DDBJ databases">
        <title>Serratia marcescens genome sequencing and assembly.</title>
        <authorList>
            <person name="Martins R.C.R."/>
            <person name="Perdigao-Neto L.V."/>
            <person name="Costa S.F."/>
            <person name="Levin A.S.S."/>
        </authorList>
    </citation>
    <scope>NUCLEOTIDE SEQUENCE [LARGE SCALE GENOMIC DNA]</scope>
    <source>
        <strain evidence="3 5">1283</strain>
    </source>
</reference>
<sequence length="63" mass="6981">MLAPAAHAAELIRFSTDHKPPVLPAVFCCLVFVLLSNTMMLAQKISERQLSDRLFTCCSNACR</sequence>